<dbReference type="SUPFAM" id="SSF88697">
    <property type="entry name" value="PUA domain-like"/>
    <property type="match status" value="1"/>
</dbReference>
<evidence type="ECO:0000259" key="1">
    <source>
        <dbReference type="Pfam" id="PF01878"/>
    </source>
</evidence>
<keyword evidence="3" id="KW-1185">Reference proteome</keyword>
<sequence>MQGCNCNYWLLKSEPNDYSWRMMSEDRVTPWDGVRSPQAIANMKKAKVGDLAFFYHSGVERAIQGVVRVVKNFYIPENVLYGHFEVEYQFDMQRVISLAEIKRTPQLSSMTILRQPRLSVAAITAEEWNTIMELSQKTCP</sequence>
<evidence type="ECO:0000313" key="3">
    <source>
        <dbReference type="Proteomes" id="UP000500930"/>
    </source>
</evidence>
<dbReference type="InterPro" id="IPR015947">
    <property type="entry name" value="PUA-like_sf"/>
</dbReference>
<dbReference type="PANTHER" id="PTHR14087:SF8">
    <property type="entry name" value="OS03G0676100 PROTEIN"/>
    <property type="match status" value="1"/>
</dbReference>
<dbReference type="Pfam" id="PF01878">
    <property type="entry name" value="EVE"/>
    <property type="match status" value="1"/>
</dbReference>
<dbReference type="KEGG" id="aplt:ANPL_00010"/>
<accession>A0A858PX19</accession>
<dbReference type="Proteomes" id="UP000500930">
    <property type="component" value="Chromosome"/>
</dbReference>
<evidence type="ECO:0000313" key="2">
    <source>
        <dbReference type="EMBL" id="QJC27131.1"/>
    </source>
</evidence>
<proteinExistence type="predicted"/>
<dbReference type="AlphaFoldDB" id="A0A858PX19"/>
<name>A0A858PX19_9RICK</name>
<dbReference type="PANTHER" id="PTHR14087">
    <property type="entry name" value="THYMOCYTE NUCLEAR PROTEIN 1"/>
    <property type="match status" value="1"/>
</dbReference>
<dbReference type="InterPro" id="IPR002740">
    <property type="entry name" value="EVE_domain"/>
</dbReference>
<dbReference type="Gene3D" id="3.10.590.10">
    <property type="entry name" value="ph1033 like domains"/>
    <property type="match status" value="1"/>
</dbReference>
<dbReference type="InterPro" id="IPR052181">
    <property type="entry name" value="5hmC_binding"/>
</dbReference>
<organism evidence="2 3">
    <name type="scientific">Anaplasma platys</name>
    <dbReference type="NCBI Taxonomy" id="949"/>
    <lineage>
        <taxon>Bacteria</taxon>
        <taxon>Pseudomonadati</taxon>
        <taxon>Pseudomonadota</taxon>
        <taxon>Alphaproteobacteria</taxon>
        <taxon>Rickettsiales</taxon>
        <taxon>Anaplasmataceae</taxon>
        <taxon>Anaplasma</taxon>
    </lineage>
</organism>
<protein>
    <submittedName>
        <fullName evidence="2">EVE domain-containing protein</fullName>
    </submittedName>
</protein>
<feature type="domain" description="EVE" evidence="1">
    <location>
        <begin position="7"/>
        <end position="134"/>
    </location>
</feature>
<dbReference type="EMBL" id="CP046391">
    <property type="protein sequence ID" value="QJC27131.1"/>
    <property type="molecule type" value="Genomic_DNA"/>
</dbReference>
<gene>
    <name evidence="2" type="ORF">ANPL_00010</name>
</gene>
<reference evidence="2 3" key="1">
    <citation type="journal article" date="2020" name="Pathogens">
        <title>First Whole Genome Sequence of Anaplasma platys, an Obligate Intracellular Rickettsial Pathogen of Dogs.</title>
        <authorList>
            <person name="Llanes A."/>
            <person name="Rajeev S."/>
        </authorList>
    </citation>
    <scope>NUCLEOTIDE SEQUENCE [LARGE SCALE GENOMIC DNA]</scope>
    <source>
        <strain evidence="2 3">S3</strain>
    </source>
</reference>